<feature type="transmembrane region" description="Helical" evidence="5">
    <location>
        <begin position="45"/>
        <end position="64"/>
    </location>
</feature>
<dbReference type="InterPro" id="IPR006977">
    <property type="entry name" value="Yip1_dom"/>
</dbReference>
<evidence type="ECO:0000313" key="7">
    <source>
        <dbReference type="EMBL" id="NOT35003.1"/>
    </source>
</evidence>
<protein>
    <recommendedName>
        <fullName evidence="6">Yip1 domain-containing protein</fullName>
    </recommendedName>
</protein>
<evidence type="ECO:0000256" key="5">
    <source>
        <dbReference type="SAM" id="Phobius"/>
    </source>
</evidence>
<dbReference type="AlphaFoldDB" id="A0A849SMJ1"/>
<evidence type="ECO:0000256" key="1">
    <source>
        <dbReference type="ARBA" id="ARBA00004141"/>
    </source>
</evidence>
<comment type="subcellular location">
    <subcellularLocation>
        <location evidence="1">Membrane</location>
        <topology evidence="1">Multi-pass membrane protein</topology>
    </subcellularLocation>
</comment>
<name>A0A849SMJ1_UNCEI</name>
<evidence type="ECO:0000313" key="8">
    <source>
        <dbReference type="Proteomes" id="UP000580839"/>
    </source>
</evidence>
<feature type="transmembrane region" description="Helical" evidence="5">
    <location>
        <begin position="227"/>
        <end position="249"/>
    </location>
</feature>
<feature type="transmembrane region" description="Helical" evidence="5">
    <location>
        <begin position="200"/>
        <end position="220"/>
    </location>
</feature>
<keyword evidence="2 5" id="KW-0812">Transmembrane</keyword>
<dbReference type="GO" id="GO:0016020">
    <property type="term" value="C:membrane"/>
    <property type="evidence" value="ECO:0007669"/>
    <property type="project" value="UniProtKB-SubCell"/>
</dbReference>
<sequence>MLSPDAPPTASPVAASEPMPSLIERAVAIFARPTRAWAGLERPRWWFPLAVMIVVQIASTVVLYERAVIPMIRTGWEQAVEAGQMPAERVDELTAMMTQPLGWTFSILQQAVTWVIMSLVGALMVWFGVGFVLGHPMKYRQAFEVNAWSSLIMLPAIVLTGVIAWSKGTLRGVHLGFAALLPETETPTKLLTGSKVFLDGVGPFAVWCIAVTVIGASALTGAPRRSVAWVVGALYVGLMLFIAALAGMFTPGS</sequence>
<keyword evidence="4 5" id="KW-0472">Membrane</keyword>
<gene>
    <name evidence="7" type="ORF">HOP12_12685</name>
</gene>
<dbReference type="EMBL" id="JABFRW010000163">
    <property type="protein sequence ID" value="NOT35003.1"/>
    <property type="molecule type" value="Genomic_DNA"/>
</dbReference>
<dbReference type="Pfam" id="PF04893">
    <property type="entry name" value="Yip1"/>
    <property type="match status" value="1"/>
</dbReference>
<accession>A0A849SMJ1</accession>
<feature type="transmembrane region" description="Helical" evidence="5">
    <location>
        <begin position="111"/>
        <end position="133"/>
    </location>
</feature>
<feature type="transmembrane region" description="Helical" evidence="5">
    <location>
        <begin position="145"/>
        <end position="165"/>
    </location>
</feature>
<dbReference type="Proteomes" id="UP000580839">
    <property type="component" value="Unassembled WGS sequence"/>
</dbReference>
<evidence type="ECO:0000259" key="6">
    <source>
        <dbReference type="Pfam" id="PF04893"/>
    </source>
</evidence>
<organism evidence="7 8">
    <name type="scientific">Eiseniibacteriota bacterium</name>
    <dbReference type="NCBI Taxonomy" id="2212470"/>
    <lineage>
        <taxon>Bacteria</taxon>
        <taxon>Candidatus Eiseniibacteriota</taxon>
    </lineage>
</organism>
<proteinExistence type="predicted"/>
<feature type="domain" description="Yip1" evidence="6">
    <location>
        <begin position="28"/>
        <end position="245"/>
    </location>
</feature>
<reference evidence="7 8" key="1">
    <citation type="submission" date="2020-04" db="EMBL/GenBank/DDBJ databases">
        <title>Metagenomic profiling of ammonia- and methane-oxidizing microorganisms in a Dutch drinking water treatment plant.</title>
        <authorList>
            <person name="Poghosyan L."/>
            <person name="Leucker S."/>
        </authorList>
    </citation>
    <scope>NUCLEOTIDE SEQUENCE [LARGE SCALE GENOMIC DNA]</scope>
    <source>
        <strain evidence="7">S-RSF-IL-03</strain>
    </source>
</reference>
<evidence type="ECO:0000256" key="3">
    <source>
        <dbReference type="ARBA" id="ARBA00022989"/>
    </source>
</evidence>
<evidence type="ECO:0000256" key="2">
    <source>
        <dbReference type="ARBA" id="ARBA00022692"/>
    </source>
</evidence>
<comment type="caution">
    <text evidence="7">The sequence shown here is derived from an EMBL/GenBank/DDBJ whole genome shotgun (WGS) entry which is preliminary data.</text>
</comment>
<evidence type="ECO:0000256" key="4">
    <source>
        <dbReference type="ARBA" id="ARBA00023136"/>
    </source>
</evidence>
<keyword evidence="3 5" id="KW-1133">Transmembrane helix</keyword>